<dbReference type="GO" id="GO:0006935">
    <property type="term" value="P:chemotaxis"/>
    <property type="evidence" value="ECO:0007669"/>
    <property type="project" value="UniProtKB-KW"/>
</dbReference>
<evidence type="ECO:0000313" key="9">
    <source>
        <dbReference type="EMBL" id="PKU25039.1"/>
    </source>
</evidence>
<organism evidence="9 10">
    <name type="scientific">Telmatospirillum siberiense</name>
    <dbReference type="NCBI Taxonomy" id="382514"/>
    <lineage>
        <taxon>Bacteria</taxon>
        <taxon>Pseudomonadati</taxon>
        <taxon>Pseudomonadota</taxon>
        <taxon>Alphaproteobacteria</taxon>
        <taxon>Rhodospirillales</taxon>
        <taxon>Rhodospirillaceae</taxon>
        <taxon>Telmatospirillum</taxon>
    </lineage>
</organism>
<dbReference type="SMART" id="SM00283">
    <property type="entry name" value="MA"/>
    <property type="match status" value="1"/>
</dbReference>
<reference evidence="10" key="1">
    <citation type="submission" date="2017-12" db="EMBL/GenBank/DDBJ databases">
        <title>Draft genome sequence of Telmatospirillum siberiense 26-4b1T, an acidotolerant peatland alphaproteobacterium potentially involved in sulfur cycling.</title>
        <authorList>
            <person name="Hausmann B."/>
            <person name="Pjevac P."/>
            <person name="Schreck K."/>
            <person name="Herbold C.W."/>
            <person name="Daims H."/>
            <person name="Wagner M."/>
            <person name="Pester M."/>
            <person name="Loy A."/>
        </authorList>
    </citation>
    <scope>NUCLEOTIDE SEQUENCE [LARGE SCALE GENOMIC DNA]</scope>
    <source>
        <strain evidence="10">26-4b1</strain>
    </source>
</reference>
<dbReference type="InterPro" id="IPR024478">
    <property type="entry name" value="HlyB_4HB_MCP"/>
</dbReference>
<dbReference type="GO" id="GO:0004888">
    <property type="term" value="F:transmembrane signaling receptor activity"/>
    <property type="evidence" value="ECO:0007669"/>
    <property type="project" value="TreeGrafter"/>
</dbReference>
<keyword evidence="4" id="KW-0175">Coiled coil</keyword>
<evidence type="ECO:0000259" key="8">
    <source>
        <dbReference type="PROSITE" id="PS50885"/>
    </source>
</evidence>
<dbReference type="AlphaFoldDB" id="A0A2N3PXA9"/>
<name>A0A2N3PXA9_9PROT</name>
<feature type="domain" description="HAMP" evidence="8">
    <location>
        <begin position="340"/>
        <end position="392"/>
    </location>
</feature>
<keyword evidence="3" id="KW-0807">Transducer</keyword>
<dbReference type="InterPro" id="IPR004089">
    <property type="entry name" value="MCPsignal_dom"/>
</dbReference>
<comment type="caution">
    <text evidence="9">The sequence shown here is derived from an EMBL/GenBank/DDBJ whole genome shotgun (WGS) entry which is preliminary data.</text>
</comment>
<gene>
    <name evidence="9" type="ORF">CWS72_09075</name>
</gene>
<feature type="coiled-coil region" evidence="4">
    <location>
        <begin position="281"/>
        <end position="308"/>
    </location>
</feature>
<feature type="region of interest" description="Disordered" evidence="5">
    <location>
        <begin position="483"/>
        <end position="503"/>
    </location>
</feature>
<dbReference type="InterPro" id="IPR051310">
    <property type="entry name" value="MCP_chemotaxis"/>
</dbReference>
<evidence type="ECO:0000256" key="4">
    <source>
        <dbReference type="SAM" id="Coils"/>
    </source>
</evidence>
<feature type="compositionally biased region" description="Basic and acidic residues" evidence="5">
    <location>
        <begin position="700"/>
        <end position="715"/>
    </location>
</feature>
<feature type="transmembrane region" description="Helical" evidence="6">
    <location>
        <begin position="319"/>
        <end position="340"/>
    </location>
</feature>
<keyword evidence="10" id="KW-1185">Reference proteome</keyword>
<dbReference type="Proteomes" id="UP000233293">
    <property type="component" value="Unassembled WGS sequence"/>
</dbReference>
<proteinExistence type="inferred from homology"/>
<dbReference type="Pfam" id="PF12729">
    <property type="entry name" value="4HB_MCP_1"/>
    <property type="match status" value="1"/>
</dbReference>
<keyword evidence="6" id="KW-0472">Membrane</keyword>
<keyword evidence="6" id="KW-0812">Transmembrane</keyword>
<dbReference type="EMBL" id="PIUM01000007">
    <property type="protein sequence ID" value="PKU25039.1"/>
    <property type="molecule type" value="Genomic_DNA"/>
</dbReference>
<dbReference type="Pfam" id="PF00015">
    <property type="entry name" value="MCPsignal"/>
    <property type="match status" value="1"/>
</dbReference>
<dbReference type="Gene3D" id="6.10.340.10">
    <property type="match status" value="1"/>
</dbReference>
<evidence type="ECO:0000256" key="5">
    <source>
        <dbReference type="SAM" id="MobiDB-lite"/>
    </source>
</evidence>
<dbReference type="SUPFAM" id="SSF58104">
    <property type="entry name" value="Methyl-accepting chemotaxis protein (MCP) signaling domain"/>
    <property type="match status" value="1"/>
</dbReference>
<keyword evidence="6" id="KW-1133">Transmembrane helix</keyword>
<protein>
    <submittedName>
        <fullName evidence="9">Methyl-accepting chemotaxis protein</fullName>
    </submittedName>
</protein>
<dbReference type="PROSITE" id="PS50111">
    <property type="entry name" value="CHEMOTAXIS_TRANSDUC_2"/>
    <property type="match status" value="1"/>
</dbReference>
<dbReference type="Pfam" id="PF00672">
    <property type="entry name" value="HAMP"/>
    <property type="match status" value="1"/>
</dbReference>
<evidence type="ECO:0000256" key="1">
    <source>
        <dbReference type="ARBA" id="ARBA00022500"/>
    </source>
</evidence>
<keyword evidence="1" id="KW-0145">Chemotaxis</keyword>
<feature type="coiled-coil region" evidence="4">
    <location>
        <begin position="622"/>
        <end position="656"/>
    </location>
</feature>
<dbReference type="GO" id="GO:0007165">
    <property type="term" value="P:signal transduction"/>
    <property type="evidence" value="ECO:0007669"/>
    <property type="project" value="UniProtKB-KW"/>
</dbReference>
<evidence type="ECO:0000256" key="6">
    <source>
        <dbReference type="SAM" id="Phobius"/>
    </source>
</evidence>
<dbReference type="RefSeq" id="WP_101250299.1">
    <property type="nucleotide sequence ID" value="NZ_PIUM01000007.1"/>
</dbReference>
<dbReference type="CDD" id="cd06225">
    <property type="entry name" value="HAMP"/>
    <property type="match status" value="1"/>
</dbReference>
<dbReference type="PANTHER" id="PTHR43531">
    <property type="entry name" value="PROTEIN ICFG"/>
    <property type="match status" value="1"/>
</dbReference>
<feature type="domain" description="Methyl-accepting transducer" evidence="7">
    <location>
        <begin position="436"/>
        <end position="651"/>
    </location>
</feature>
<dbReference type="PANTHER" id="PTHR43531:SF11">
    <property type="entry name" value="METHYL-ACCEPTING CHEMOTAXIS PROTEIN 3"/>
    <property type="match status" value="1"/>
</dbReference>
<feature type="region of interest" description="Disordered" evidence="5">
    <location>
        <begin position="689"/>
        <end position="743"/>
    </location>
</feature>
<accession>A0A2N3PXA9</accession>
<dbReference type="SMART" id="SM00304">
    <property type="entry name" value="HAMP"/>
    <property type="match status" value="2"/>
</dbReference>
<evidence type="ECO:0000313" key="10">
    <source>
        <dbReference type="Proteomes" id="UP000233293"/>
    </source>
</evidence>
<evidence type="ECO:0000256" key="2">
    <source>
        <dbReference type="ARBA" id="ARBA00029447"/>
    </source>
</evidence>
<sequence>MRITIKLKMALAFGLLIVLSAISAVIAINGLADLNGKIDELTRLSVERVRISELMPRTIFLIQREEKNFLLSSDPADLDKFDKSMLTNREAFKGIIEDYRKVAGEQGLKLLPVIESAFGEFTAAEDKVRALGRIHSNGKAGDMLTGAGSETTNAALDALKPLLDRVENGANPTPAQVRVAAEIRLLTTQIGQMHVVIRNGIMASDDASTEAALKPLPAVIDRIHGLQESIRARLTVDEDIRAWAVFLDKYRTWEKLADEVVVQARRNTEIKALALSIGEVRAAATKLAQSAEELVSAAQKQMAADKQQAEQTYASIRTLMFAAVILSLVIGIGAGAYIAVSVARGLGKTVALANAVAVGDLSQDVQISSNDEIRDLVTALNNMTATLRNSANIASEIAQGNLTVKTSRLSDKDTFGIALETMLERLRSVVIDASSAANNVAAGSQELSAGSEQLSQGATEQAAATEQASASIEEMAANIKQNAENATQTEKIARQSSADAQSSGEAVNRAVDAMQTIAQKIGIVQEIARQTDLLALNAAVEAARAGEHGRGFAVVASEVRKLAERSQGAATEISTLSVETSKIALEAGQMLARLVPDIKKTAELVEEISAACREQDIGAEQINQAISQLDKVTQQNAGASEEMASTSEELSALAEQLQDTIGYFRLDAQPDGHGHTRARAGTALVPRTVPAISHLPPAKARRDGAPAKTSSKEARPGGGERGVTLNLERGDDADGLDAEYTKF</sequence>
<dbReference type="PROSITE" id="PS50885">
    <property type="entry name" value="HAMP"/>
    <property type="match status" value="1"/>
</dbReference>
<comment type="similarity">
    <text evidence="2">Belongs to the methyl-accepting chemotaxis (MCP) protein family.</text>
</comment>
<dbReference type="GO" id="GO:0005886">
    <property type="term" value="C:plasma membrane"/>
    <property type="evidence" value="ECO:0007669"/>
    <property type="project" value="TreeGrafter"/>
</dbReference>
<dbReference type="Gene3D" id="1.10.287.950">
    <property type="entry name" value="Methyl-accepting chemotaxis protein"/>
    <property type="match status" value="1"/>
</dbReference>
<dbReference type="OrthoDB" id="9814362at2"/>
<evidence type="ECO:0000256" key="3">
    <source>
        <dbReference type="PROSITE-ProRule" id="PRU00284"/>
    </source>
</evidence>
<evidence type="ECO:0000259" key="7">
    <source>
        <dbReference type="PROSITE" id="PS50111"/>
    </source>
</evidence>
<dbReference type="InterPro" id="IPR003660">
    <property type="entry name" value="HAMP_dom"/>
</dbReference>